<dbReference type="GO" id="GO:0004364">
    <property type="term" value="F:glutathione transferase activity"/>
    <property type="evidence" value="ECO:0007669"/>
    <property type="project" value="UniProtKB-EC"/>
</dbReference>
<dbReference type="FunFam" id="3.40.30.10:FF:000176">
    <property type="entry name" value="Glutathione S-transferase theta-1"/>
    <property type="match status" value="1"/>
</dbReference>
<proteinExistence type="inferred from homology"/>
<protein>
    <recommendedName>
        <fullName evidence="4">glutathione transferase</fullName>
        <ecNumber evidence="4">2.5.1.18</ecNumber>
    </recommendedName>
</protein>
<dbReference type="Proteomes" id="UP000076502">
    <property type="component" value="Unassembled WGS sequence"/>
</dbReference>
<dbReference type="SFLD" id="SFLDG01153">
    <property type="entry name" value="Main.4:_Theta-like"/>
    <property type="match status" value="1"/>
</dbReference>
<dbReference type="OrthoDB" id="422574at2759"/>
<dbReference type="SFLD" id="SFLDG00358">
    <property type="entry name" value="Main_(cytGST)"/>
    <property type="match status" value="1"/>
</dbReference>
<dbReference type="InterPro" id="IPR051369">
    <property type="entry name" value="GST_Theta"/>
</dbReference>
<name>A0A154NYC5_DUFNO</name>
<dbReference type="FunFam" id="1.20.1050.10:FF:000008">
    <property type="entry name" value="Glutathione S-transferase theta-1"/>
    <property type="match status" value="1"/>
</dbReference>
<dbReference type="PANTHER" id="PTHR43917:SF8">
    <property type="entry name" value="GH16740P-RELATED"/>
    <property type="match status" value="1"/>
</dbReference>
<keyword evidence="5" id="KW-0963">Cytoplasm</keyword>
<accession>A0A154NYC5</accession>
<dbReference type="InterPro" id="IPR040077">
    <property type="entry name" value="GST_C_Theta"/>
</dbReference>
<evidence type="ECO:0000256" key="4">
    <source>
        <dbReference type="ARBA" id="ARBA00012452"/>
    </source>
</evidence>
<evidence type="ECO:0000256" key="3">
    <source>
        <dbReference type="ARBA" id="ARBA00011738"/>
    </source>
</evidence>
<dbReference type="GO" id="GO:0006749">
    <property type="term" value="P:glutathione metabolic process"/>
    <property type="evidence" value="ECO:0007669"/>
    <property type="project" value="TreeGrafter"/>
</dbReference>
<dbReference type="PROSITE" id="PS50404">
    <property type="entry name" value="GST_NTER"/>
    <property type="match status" value="1"/>
</dbReference>
<dbReference type="Gene3D" id="1.20.1050.10">
    <property type="match status" value="1"/>
</dbReference>
<comment type="catalytic activity">
    <reaction evidence="7">
        <text>RX + glutathione = an S-substituted glutathione + a halide anion + H(+)</text>
        <dbReference type="Rhea" id="RHEA:16437"/>
        <dbReference type="ChEBI" id="CHEBI:15378"/>
        <dbReference type="ChEBI" id="CHEBI:16042"/>
        <dbReference type="ChEBI" id="CHEBI:17792"/>
        <dbReference type="ChEBI" id="CHEBI:57925"/>
        <dbReference type="ChEBI" id="CHEBI:90779"/>
        <dbReference type="EC" id="2.5.1.18"/>
    </reaction>
</comment>
<sequence>MSLKLYYDLLSQPSRVLYIFVKTCNIPFEKKIINLGKMEQHNPDYEKVNPFKKVPAIEHNGFNIIESVAILRYLCREFNVADHWYPKDSKAQIKVDEYLEWQHLNTRLHCGSYFHQKYLIPRITGEPITKDIMDYENRMIDCLNLLENVWLKNKPFLAGSDISIADLVGSCEVEQVRLAGYNPHEGRPHLTAWMNRVADKTNPYYQEAHVFIEKLSNMIKEDTPRSKI</sequence>
<dbReference type="GO" id="GO:0005737">
    <property type="term" value="C:cytoplasm"/>
    <property type="evidence" value="ECO:0007669"/>
    <property type="project" value="UniProtKB-SubCell"/>
</dbReference>
<dbReference type="PANTHER" id="PTHR43917">
    <property type="match status" value="1"/>
</dbReference>
<dbReference type="InterPro" id="IPR036249">
    <property type="entry name" value="Thioredoxin-like_sf"/>
</dbReference>
<evidence type="ECO:0000256" key="2">
    <source>
        <dbReference type="ARBA" id="ARBA00009899"/>
    </source>
</evidence>
<dbReference type="CDD" id="cd03050">
    <property type="entry name" value="GST_N_Theta"/>
    <property type="match status" value="1"/>
</dbReference>
<evidence type="ECO:0000256" key="6">
    <source>
        <dbReference type="ARBA" id="ARBA00022679"/>
    </source>
</evidence>
<keyword evidence="11" id="KW-1185">Reference proteome</keyword>
<gene>
    <name evidence="10" type="ORF">WN55_00698</name>
</gene>
<comment type="similarity">
    <text evidence="2">Belongs to the GST superfamily. Theta family.</text>
</comment>
<dbReference type="CDD" id="cd03183">
    <property type="entry name" value="GST_C_Theta"/>
    <property type="match status" value="1"/>
</dbReference>
<evidence type="ECO:0000256" key="5">
    <source>
        <dbReference type="ARBA" id="ARBA00022490"/>
    </source>
</evidence>
<dbReference type="InterPro" id="IPR004045">
    <property type="entry name" value="Glutathione_S-Trfase_N"/>
</dbReference>
<dbReference type="InterPro" id="IPR040079">
    <property type="entry name" value="Glutathione_S-Trfase"/>
</dbReference>
<dbReference type="OMA" id="CQYRVDE"/>
<evidence type="ECO:0000313" key="11">
    <source>
        <dbReference type="Proteomes" id="UP000076502"/>
    </source>
</evidence>
<dbReference type="AlphaFoldDB" id="A0A154NYC5"/>
<dbReference type="Gene3D" id="3.40.30.10">
    <property type="entry name" value="Glutaredoxin"/>
    <property type="match status" value="1"/>
</dbReference>
<dbReference type="Pfam" id="PF00043">
    <property type="entry name" value="GST_C"/>
    <property type="match status" value="1"/>
</dbReference>
<dbReference type="SUPFAM" id="SSF47616">
    <property type="entry name" value="GST C-terminal domain-like"/>
    <property type="match status" value="1"/>
</dbReference>
<reference evidence="10 11" key="1">
    <citation type="submission" date="2015-07" db="EMBL/GenBank/DDBJ databases">
        <title>The genome of Dufourea novaeangliae.</title>
        <authorList>
            <person name="Pan H."/>
            <person name="Kapheim K."/>
        </authorList>
    </citation>
    <scope>NUCLEOTIDE SEQUENCE [LARGE SCALE GENOMIC DNA]</scope>
    <source>
        <strain evidence="10">0120121106</strain>
        <tissue evidence="10">Whole body</tissue>
    </source>
</reference>
<dbReference type="InterPro" id="IPR010987">
    <property type="entry name" value="Glutathione-S-Trfase_C-like"/>
</dbReference>
<evidence type="ECO:0000313" key="10">
    <source>
        <dbReference type="EMBL" id="KZC04623.1"/>
    </source>
</evidence>
<evidence type="ECO:0000259" key="9">
    <source>
        <dbReference type="PROSITE" id="PS50405"/>
    </source>
</evidence>
<organism evidence="10 11">
    <name type="scientific">Dufourea novaeangliae</name>
    <name type="common">Sweat bee</name>
    <dbReference type="NCBI Taxonomy" id="178035"/>
    <lineage>
        <taxon>Eukaryota</taxon>
        <taxon>Metazoa</taxon>
        <taxon>Ecdysozoa</taxon>
        <taxon>Arthropoda</taxon>
        <taxon>Hexapoda</taxon>
        <taxon>Insecta</taxon>
        <taxon>Pterygota</taxon>
        <taxon>Neoptera</taxon>
        <taxon>Endopterygota</taxon>
        <taxon>Hymenoptera</taxon>
        <taxon>Apocrita</taxon>
        <taxon>Aculeata</taxon>
        <taxon>Apoidea</taxon>
        <taxon>Anthophila</taxon>
        <taxon>Halictidae</taxon>
        <taxon>Rophitinae</taxon>
        <taxon>Dufourea</taxon>
    </lineage>
</organism>
<comment type="subcellular location">
    <subcellularLocation>
        <location evidence="1">Cytoplasm</location>
    </subcellularLocation>
</comment>
<dbReference type="InterPro" id="IPR040075">
    <property type="entry name" value="GST_N_Theta"/>
</dbReference>
<feature type="domain" description="GST C-terminal" evidence="9">
    <location>
        <begin position="88"/>
        <end position="225"/>
    </location>
</feature>
<evidence type="ECO:0000256" key="1">
    <source>
        <dbReference type="ARBA" id="ARBA00004496"/>
    </source>
</evidence>
<dbReference type="PROSITE" id="PS50405">
    <property type="entry name" value="GST_CTER"/>
    <property type="match status" value="1"/>
</dbReference>
<dbReference type="EMBL" id="KQ434782">
    <property type="protein sequence ID" value="KZC04623.1"/>
    <property type="molecule type" value="Genomic_DNA"/>
</dbReference>
<keyword evidence="6 10" id="KW-0808">Transferase</keyword>
<dbReference type="SUPFAM" id="SSF52833">
    <property type="entry name" value="Thioredoxin-like"/>
    <property type="match status" value="1"/>
</dbReference>
<dbReference type="InterPro" id="IPR036282">
    <property type="entry name" value="Glutathione-S-Trfase_C_sf"/>
</dbReference>
<dbReference type="SFLD" id="SFLDS00019">
    <property type="entry name" value="Glutathione_Transferase_(cytos"/>
    <property type="match status" value="1"/>
</dbReference>
<dbReference type="Pfam" id="PF02798">
    <property type="entry name" value="GST_N"/>
    <property type="match status" value="1"/>
</dbReference>
<evidence type="ECO:0000259" key="8">
    <source>
        <dbReference type="PROSITE" id="PS50404"/>
    </source>
</evidence>
<comment type="subunit">
    <text evidence="3">Homodimer.</text>
</comment>
<feature type="domain" description="GST N-terminal" evidence="8">
    <location>
        <begin position="1"/>
        <end position="82"/>
    </location>
</feature>
<evidence type="ECO:0000256" key="7">
    <source>
        <dbReference type="ARBA" id="ARBA00047960"/>
    </source>
</evidence>
<dbReference type="InterPro" id="IPR004046">
    <property type="entry name" value="GST_C"/>
</dbReference>
<dbReference type="EC" id="2.5.1.18" evidence="4"/>
<dbReference type="STRING" id="178035.A0A154NYC5"/>